<dbReference type="Pfam" id="PF01757">
    <property type="entry name" value="Acyl_transf_3"/>
    <property type="match status" value="1"/>
</dbReference>
<name>A0A4S5BQS5_9BURK</name>
<keyword evidence="1" id="KW-0472">Membrane</keyword>
<accession>A0A4S5BQS5</accession>
<feature type="transmembrane region" description="Helical" evidence="1">
    <location>
        <begin position="43"/>
        <end position="66"/>
    </location>
</feature>
<keyword evidence="3" id="KW-0808">Transferase</keyword>
<evidence type="ECO:0000256" key="1">
    <source>
        <dbReference type="SAM" id="Phobius"/>
    </source>
</evidence>
<reference evidence="3 4" key="1">
    <citation type="submission" date="2019-04" db="EMBL/GenBank/DDBJ databases">
        <title>Lampropedia sp YIM MLB12 draf genome.</title>
        <authorList>
            <person name="Wang Y.-X."/>
        </authorList>
    </citation>
    <scope>NUCLEOTIDE SEQUENCE [LARGE SCALE GENOMIC DNA]</scope>
    <source>
        <strain evidence="3 4">YIM MLB12</strain>
    </source>
</reference>
<feature type="transmembrane region" description="Helical" evidence="1">
    <location>
        <begin position="221"/>
        <end position="241"/>
    </location>
</feature>
<gene>
    <name evidence="3" type="ORF">E8K88_13495</name>
</gene>
<feature type="transmembrane region" description="Helical" evidence="1">
    <location>
        <begin position="247"/>
        <end position="266"/>
    </location>
</feature>
<feature type="transmembrane region" description="Helical" evidence="1">
    <location>
        <begin position="161"/>
        <end position="178"/>
    </location>
</feature>
<keyword evidence="3" id="KW-0012">Acyltransferase</keyword>
<dbReference type="EMBL" id="SSWX01000018">
    <property type="protein sequence ID" value="THJ32036.1"/>
    <property type="molecule type" value="Genomic_DNA"/>
</dbReference>
<dbReference type="GO" id="GO:0000271">
    <property type="term" value="P:polysaccharide biosynthetic process"/>
    <property type="evidence" value="ECO:0007669"/>
    <property type="project" value="TreeGrafter"/>
</dbReference>
<dbReference type="GO" id="GO:0016747">
    <property type="term" value="F:acyltransferase activity, transferring groups other than amino-acyl groups"/>
    <property type="evidence" value="ECO:0007669"/>
    <property type="project" value="InterPro"/>
</dbReference>
<protein>
    <submittedName>
        <fullName evidence="3">Acyltransferase</fullName>
    </submittedName>
</protein>
<keyword evidence="1" id="KW-0812">Transmembrane</keyword>
<proteinExistence type="predicted"/>
<dbReference type="InterPro" id="IPR050879">
    <property type="entry name" value="Acyltransferase_3"/>
</dbReference>
<feature type="transmembrane region" description="Helical" evidence="1">
    <location>
        <begin position="286"/>
        <end position="306"/>
    </location>
</feature>
<sequence length="362" mass="41244">MEISNSSHRQMEWLQALRAFAALAVLLFHTKDAFSQYPVIQKILGQGFFGVDVFFCLSGYIMCLSCSQKVPGVRNGLRFLLMRGARIYSGYWLALLLVLAVSATGLHPVTGDWFASIFLTSALFGDQFLETAWTLVYELRFYLVIGLLYFFFSAKLSVRNITIIATLIVLYNLAYYAFAFDTIMGGVWPLRSTLNGFFLEFTFGMYVYMLNQKYPLQLENCLFLIPAAILLLAAGAFDLFFANFELLRAATYGLASMLILAIFIALENKPELRPFAWLVKIGDASYSLYLIHPVLLTLLFTVLYHYLPVRYFYAFFVFGIVLIVLASWVWFKLLEKPVFQWVSAFINAILNSPRLEQKNAGS</sequence>
<dbReference type="PANTHER" id="PTHR23028">
    <property type="entry name" value="ACETYLTRANSFERASE"/>
    <property type="match status" value="1"/>
</dbReference>
<keyword evidence="1" id="KW-1133">Transmembrane helix</keyword>
<comment type="caution">
    <text evidence="3">The sequence shown here is derived from an EMBL/GenBank/DDBJ whole genome shotgun (WGS) entry which is preliminary data.</text>
</comment>
<evidence type="ECO:0000313" key="4">
    <source>
        <dbReference type="Proteomes" id="UP000306236"/>
    </source>
</evidence>
<feature type="transmembrane region" description="Helical" evidence="1">
    <location>
        <begin position="87"/>
        <end position="106"/>
    </location>
</feature>
<dbReference type="OrthoDB" id="9814807at2"/>
<dbReference type="InterPro" id="IPR002656">
    <property type="entry name" value="Acyl_transf_3_dom"/>
</dbReference>
<keyword evidence="4" id="KW-1185">Reference proteome</keyword>
<dbReference type="PANTHER" id="PTHR23028:SF131">
    <property type="entry name" value="BLR2367 PROTEIN"/>
    <property type="match status" value="1"/>
</dbReference>
<feature type="domain" description="Acyltransferase 3" evidence="2">
    <location>
        <begin position="12"/>
        <end position="327"/>
    </location>
</feature>
<feature type="transmembrane region" description="Helical" evidence="1">
    <location>
        <begin position="312"/>
        <end position="331"/>
    </location>
</feature>
<dbReference type="RefSeq" id="WP_136407201.1">
    <property type="nucleotide sequence ID" value="NZ_SSWX01000018.1"/>
</dbReference>
<organism evidence="3 4">
    <name type="scientific">Lampropedia aestuarii</name>
    <dbReference type="NCBI Taxonomy" id="2562762"/>
    <lineage>
        <taxon>Bacteria</taxon>
        <taxon>Pseudomonadati</taxon>
        <taxon>Pseudomonadota</taxon>
        <taxon>Betaproteobacteria</taxon>
        <taxon>Burkholderiales</taxon>
        <taxon>Comamonadaceae</taxon>
        <taxon>Lampropedia</taxon>
    </lineage>
</organism>
<feature type="transmembrane region" description="Helical" evidence="1">
    <location>
        <begin position="132"/>
        <end position="152"/>
    </location>
</feature>
<dbReference type="Proteomes" id="UP000306236">
    <property type="component" value="Unassembled WGS sequence"/>
</dbReference>
<evidence type="ECO:0000259" key="2">
    <source>
        <dbReference type="Pfam" id="PF01757"/>
    </source>
</evidence>
<evidence type="ECO:0000313" key="3">
    <source>
        <dbReference type="EMBL" id="THJ32036.1"/>
    </source>
</evidence>
<dbReference type="GO" id="GO:0016020">
    <property type="term" value="C:membrane"/>
    <property type="evidence" value="ECO:0007669"/>
    <property type="project" value="TreeGrafter"/>
</dbReference>
<feature type="transmembrane region" description="Helical" evidence="1">
    <location>
        <begin position="190"/>
        <end position="209"/>
    </location>
</feature>
<dbReference type="AlphaFoldDB" id="A0A4S5BQS5"/>